<reference evidence="1 2" key="1">
    <citation type="submission" date="2014-02" db="EMBL/GenBank/DDBJ databases">
        <title>The small core and large imbalanced accessory genome model reveals a collaborative survival strategy of Sorangium cellulosum strains in nature.</title>
        <authorList>
            <person name="Han K."/>
            <person name="Peng R."/>
            <person name="Blom J."/>
            <person name="Li Y.-Z."/>
        </authorList>
    </citation>
    <scope>NUCLEOTIDE SEQUENCE [LARGE SCALE GENOMIC DNA]</scope>
    <source>
        <strain evidence="1 2">So0157-25</strain>
    </source>
</reference>
<dbReference type="Proteomes" id="UP000075420">
    <property type="component" value="Unassembled WGS sequence"/>
</dbReference>
<protein>
    <submittedName>
        <fullName evidence="1">Uncharacterized protein</fullName>
    </submittedName>
</protein>
<accession>A0A150P4G7</accession>
<evidence type="ECO:0000313" key="2">
    <source>
        <dbReference type="Proteomes" id="UP000075420"/>
    </source>
</evidence>
<evidence type="ECO:0000313" key="1">
    <source>
        <dbReference type="EMBL" id="KYF50555.1"/>
    </source>
</evidence>
<name>A0A150P4G7_SORCE</name>
<sequence>MSGLYKRLQFRVVGPCDGRPVMVDDTCYFLPFTEEEDARRAALALESELAGEFFRGRVFWDAKRPINKSILQALDLQRLLVALGWRSPEPIRPVQQFFGF</sequence>
<dbReference type="AlphaFoldDB" id="A0A150P4G7"/>
<gene>
    <name evidence="1" type="ORF">BE08_39850</name>
</gene>
<dbReference type="EMBL" id="JELY01003156">
    <property type="protein sequence ID" value="KYF50555.1"/>
    <property type="molecule type" value="Genomic_DNA"/>
</dbReference>
<organism evidence="1 2">
    <name type="scientific">Sorangium cellulosum</name>
    <name type="common">Polyangium cellulosum</name>
    <dbReference type="NCBI Taxonomy" id="56"/>
    <lineage>
        <taxon>Bacteria</taxon>
        <taxon>Pseudomonadati</taxon>
        <taxon>Myxococcota</taxon>
        <taxon>Polyangia</taxon>
        <taxon>Polyangiales</taxon>
        <taxon>Polyangiaceae</taxon>
        <taxon>Sorangium</taxon>
    </lineage>
</organism>
<comment type="caution">
    <text evidence="1">The sequence shown here is derived from an EMBL/GenBank/DDBJ whole genome shotgun (WGS) entry which is preliminary data.</text>
</comment>
<proteinExistence type="predicted"/>